<sequence length="133" mass="14781">MPIKAEGRSPRLHKEAQAPAFGHPGGAISRRYARPVAGQLVQVARLAGQRHQRRSQPRGFLHQHVVAIVAFQHVQQVLQRRQAARGGIVQMRRGRAGIHEQNILEGLMVQRHQFRISHGTPPGRGRRAGGTAR</sequence>
<evidence type="ECO:0000313" key="2">
    <source>
        <dbReference type="EMBL" id="ANI15028.1"/>
    </source>
</evidence>
<name>A0A1A9KC09_9PSED</name>
<accession>A0A1A9KC09</accession>
<feature type="region of interest" description="Disordered" evidence="1">
    <location>
        <begin position="1"/>
        <end position="27"/>
    </location>
</feature>
<feature type="compositionally biased region" description="Basic and acidic residues" evidence="1">
    <location>
        <begin position="1"/>
        <end position="16"/>
    </location>
</feature>
<gene>
    <name evidence="2" type="ORF">A9C11_13990</name>
</gene>
<proteinExistence type="predicted"/>
<evidence type="ECO:0000313" key="3">
    <source>
        <dbReference type="Proteomes" id="UP000077748"/>
    </source>
</evidence>
<organism evidence="2 3">
    <name type="scientific">Pseudomonas citronellolis</name>
    <dbReference type="NCBI Taxonomy" id="53408"/>
    <lineage>
        <taxon>Bacteria</taxon>
        <taxon>Pseudomonadati</taxon>
        <taxon>Pseudomonadota</taxon>
        <taxon>Gammaproteobacteria</taxon>
        <taxon>Pseudomonadales</taxon>
        <taxon>Pseudomonadaceae</taxon>
        <taxon>Pseudomonas</taxon>
    </lineage>
</organism>
<dbReference type="AlphaFoldDB" id="A0A1A9KC09"/>
<protein>
    <submittedName>
        <fullName evidence="2">Uncharacterized protein</fullName>
    </submittedName>
</protein>
<dbReference type="EMBL" id="CP015878">
    <property type="protein sequence ID" value="ANI15028.1"/>
    <property type="molecule type" value="Genomic_DNA"/>
</dbReference>
<reference evidence="2 3" key="1">
    <citation type="submission" date="2016-05" db="EMBL/GenBank/DDBJ databases">
        <title>Genome Sequence of Pseudomonas citronellolis Strain SJTE-3, an Estrogens and Persistent Organic Pollutants degradation strain.</title>
        <authorList>
            <person name="Liang R."/>
        </authorList>
    </citation>
    <scope>NUCLEOTIDE SEQUENCE [LARGE SCALE GENOMIC DNA]</scope>
    <source>
        <strain evidence="2 3">SJTE-3</strain>
    </source>
</reference>
<dbReference type="Proteomes" id="UP000077748">
    <property type="component" value="Chromosome"/>
</dbReference>
<evidence type="ECO:0000256" key="1">
    <source>
        <dbReference type="SAM" id="MobiDB-lite"/>
    </source>
</evidence>